<organism evidence="2 3">
    <name type="scientific">Rhodocytophaga aerolata</name>
    <dbReference type="NCBI Taxonomy" id="455078"/>
    <lineage>
        <taxon>Bacteria</taxon>
        <taxon>Pseudomonadati</taxon>
        <taxon>Bacteroidota</taxon>
        <taxon>Cytophagia</taxon>
        <taxon>Cytophagales</taxon>
        <taxon>Rhodocytophagaceae</taxon>
        <taxon>Rhodocytophaga</taxon>
    </lineage>
</organism>
<feature type="domain" description="Methylmalonyl-CoA mutase alpha/beta chain catalytic" evidence="1">
    <location>
        <begin position="124"/>
        <end position="434"/>
    </location>
</feature>
<sequence length="447" mass="50009">MNVPDEKNLSFPEFSPSDSQAWRAQILQDIRKATAEEKEAVYEEKMRWKTYEGITIEPFYTQQDIASIPEIRFPAPAQGWQNRQYIEVRGEKEANAQAQEAISGGADALLLDLSKTTGPINLSHLLQHMKLSQTPVSFQVQHFSIDLLTQLQQIAPYLWKGSVYYDPLAAYRSGKEGDLDSAVDLLAQAIPFTSKHPQFRTLTVSSHHFHEAGASAVQELAFLLNSFVEYAHQLSERGIAIQGIFASTEFSVSVSTNYFMEIAKIRALHLLWQQVSKAYQVESNPAYIHAHTARWNKPASDAYNNMIRATIEAMAAALGGVASMTVMPYNNNPNDALATRIAKNVSLILKEESYFDNVLDVASGSYYLESLTQRLAAEAWKLFQTVEASGGYRQAVKDGFIKEQLMQVRKAKEADLQSGKQVLVGVNKYVPKEVSEPGFSVFKNRPD</sequence>
<keyword evidence="3" id="KW-1185">Reference proteome</keyword>
<dbReference type="RefSeq" id="WP_302041800.1">
    <property type="nucleotide sequence ID" value="NZ_JAUKPO010000040.1"/>
</dbReference>
<evidence type="ECO:0000313" key="3">
    <source>
        <dbReference type="Proteomes" id="UP001168528"/>
    </source>
</evidence>
<dbReference type="InterPro" id="IPR016176">
    <property type="entry name" value="Cbl-dep_enz_cat"/>
</dbReference>
<accession>A0ABT8RJD1</accession>
<dbReference type="SUPFAM" id="SSF51703">
    <property type="entry name" value="Cobalamin (vitamin B12)-dependent enzymes"/>
    <property type="match status" value="1"/>
</dbReference>
<dbReference type="EMBL" id="JAUKPO010000040">
    <property type="protein sequence ID" value="MDO1451000.1"/>
    <property type="molecule type" value="Genomic_DNA"/>
</dbReference>
<proteinExistence type="predicted"/>
<dbReference type="PANTHER" id="PTHR48101:SF1">
    <property type="entry name" value="METHYLMALONYL-COA MUTASE, LARGE SUBUNIT"/>
    <property type="match status" value="1"/>
</dbReference>
<dbReference type="Proteomes" id="UP001168528">
    <property type="component" value="Unassembled WGS sequence"/>
</dbReference>
<protein>
    <submittedName>
        <fullName evidence="2">Methylmalonyl-CoA mutase family protein</fullName>
    </submittedName>
</protein>
<name>A0ABT8RJD1_9BACT</name>
<gene>
    <name evidence="2" type="ORF">Q0590_32295</name>
</gene>
<dbReference type="Pfam" id="PF01642">
    <property type="entry name" value="MM_CoA_mutase"/>
    <property type="match status" value="1"/>
</dbReference>
<reference evidence="2" key="1">
    <citation type="submission" date="2023-07" db="EMBL/GenBank/DDBJ databases">
        <title>The genome sequence of Rhodocytophaga aerolata KACC 12507.</title>
        <authorList>
            <person name="Zhang X."/>
        </authorList>
    </citation>
    <scope>NUCLEOTIDE SEQUENCE</scope>
    <source>
        <strain evidence="2">KACC 12507</strain>
    </source>
</reference>
<comment type="caution">
    <text evidence="2">The sequence shown here is derived from an EMBL/GenBank/DDBJ whole genome shotgun (WGS) entry which is preliminary data.</text>
</comment>
<dbReference type="Gene3D" id="3.20.20.240">
    <property type="entry name" value="Methylmalonyl-CoA mutase"/>
    <property type="match status" value="1"/>
</dbReference>
<evidence type="ECO:0000259" key="1">
    <source>
        <dbReference type="Pfam" id="PF01642"/>
    </source>
</evidence>
<evidence type="ECO:0000313" key="2">
    <source>
        <dbReference type="EMBL" id="MDO1451000.1"/>
    </source>
</evidence>
<dbReference type="InterPro" id="IPR006099">
    <property type="entry name" value="MeMalonylCoA_mutase_a/b_cat"/>
</dbReference>
<dbReference type="PANTHER" id="PTHR48101">
    <property type="entry name" value="METHYLMALONYL-COA MUTASE, MITOCHONDRIAL-RELATED"/>
    <property type="match status" value="1"/>
</dbReference>